<dbReference type="EMBL" id="CAHR02000073">
    <property type="protein sequence ID" value="CCX35431.1"/>
    <property type="molecule type" value="Genomic_DNA"/>
</dbReference>
<evidence type="ECO:0000313" key="3">
    <source>
        <dbReference type="Proteomes" id="UP000013776"/>
    </source>
</evidence>
<keyword evidence="3" id="KW-1185">Reference proteome</keyword>
<comment type="caution">
    <text evidence="2">The sequence shown here is derived from an EMBL/GenBank/DDBJ whole genome shotgun (WGS) entry which is preliminary data.</text>
</comment>
<proteinExistence type="predicted"/>
<sequence length="394" mass="44249">MHSLFFTPKKGFQQDDHWGQSVVSLVNSALGLEMEYLSPTPLTCQCQDFKGAQHAEIEAVDKLHAFRSSYKRFDHPKDRIKTRESRAGKPHGVIDSISCSGRQDSQFEFPNEQVHRKQLSTLREKDAQTSNAHPVGQIGPNSLRMPDFFKRVFAPPVCLQPDVNHFDSTNHLWTTKSMIGNDKQASLPYSSSSYPRIEPKTSRPFVPWASVNTEGVTRPVPTSQVAPYSGLREWESGSETQHTQRNSTVQSEHRTTNADMQDSLVYNKHVLDQSGSCYSSIISGGSSICKSHGQIHNSTLAPRPRKTSLDHQSVSDSEGKIDKDIKAFLDSPLQIHPFNARHILDLCEAAELADNNDTLRDKAEATDRETEANYKRRSETLFQPRRAIGKTGVY</sequence>
<gene>
    <name evidence="2" type="ORF">TAPDE_002147</name>
</gene>
<dbReference type="AlphaFoldDB" id="R4ZYM7"/>
<name>R4ZYM7_TAPDE</name>
<feature type="compositionally biased region" description="Polar residues" evidence="1">
    <location>
        <begin position="237"/>
        <end position="250"/>
    </location>
</feature>
<feature type="region of interest" description="Disordered" evidence="1">
    <location>
        <begin position="298"/>
        <end position="317"/>
    </location>
</feature>
<protein>
    <submittedName>
        <fullName evidence="2">Uncharacterized protein</fullName>
    </submittedName>
</protein>
<reference evidence="2 3" key="1">
    <citation type="journal article" date="2013" name="MBio">
        <title>Genome sequencing of the plant pathogen Taphrina deformans, the causal agent of peach leaf curl.</title>
        <authorList>
            <person name="Cisse O.H."/>
            <person name="Almeida J.M.G.C.F."/>
            <person name="Fonseca A."/>
            <person name="Kumar A.A."/>
            <person name="Salojaervi J."/>
            <person name="Overmyer K."/>
            <person name="Hauser P.M."/>
            <person name="Pagni M."/>
        </authorList>
    </citation>
    <scope>NUCLEOTIDE SEQUENCE [LARGE SCALE GENOMIC DNA]</scope>
    <source>
        <strain evidence="3">PYCC 5710 / ATCC 11124 / CBS 356.35 / IMI 108563 / JCM 9778 / NBRC 8474</strain>
    </source>
</reference>
<accession>R4ZYM7</accession>
<feature type="region of interest" description="Disordered" evidence="1">
    <location>
        <begin position="234"/>
        <end position="258"/>
    </location>
</feature>
<evidence type="ECO:0000256" key="1">
    <source>
        <dbReference type="SAM" id="MobiDB-lite"/>
    </source>
</evidence>
<organism evidence="2 3">
    <name type="scientific">Taphrina deformans (strain PYCC 5710 / ATCC 11124 / CBS 356.35 / IMI 108563 / JCM 9778 / NBRC 8474)</name>
    <name type="common">Peach leaf curl fungus</name>
    <name type="synonym">Lalaria deformans</name>
    <dbReference type="NCBI Taxonomy" id="1097556"/>
    <lineage>
        <taxon>Eukaryota</taxon>
        <taxon>Fungi</taxon>
        <taxon>Dikarya</taxon>
        <taxon>Ascomycota</taxon>
        <taxon>Taphrinomycotina</taxon>
        <taxon>Taphrinomycetes</taxon>
        <taxon>Taphrinales</taxon>
        <taxon>Taphrinaceae</taxon>
        <taxon>Taphrina</taxon>
    </lineage>
</organism>
<dbReference type="Proteomes" id="UP000013776">
    <property type="component" value="Unassembled WGS sequence"/>
</dbReference>
<dbReference type="VEuPathDB" id="FungiDB:TAPDE_002147"/>
<evidence type="ECO:0000313" key="2">
    <source>
        <dbReference type="EMBL" id="CCX35431.1"/>
    </source>
</evidence>
<feature type="region of interest" description="Disordered" evidence="1">
    <location>
        <begin position="121"/>
        <end position="141"/>
    </location>
</feature>